<feature type="transmembrane region" description="Helical" evidence="10">
    <location>
        <begin position="92"/>
        <end position="110"/>
    </location>
</feature>
<feature type="transmembrane region" description="Helical" evidence="10">
    <location>
        <begin position="280"/>
        <end position="301"/>
    </location>
</feature>
<dbReference type="GO" id="GO:0046914">
    <property type="term" value="F:transition metal ion binding"/>
    <property type="evidence" value="ECO:0007669"/>
    <property type="project" value="InterPro"/>
</dbReference>
<dbReference type="InterPro" id="IPR022689">
    <property type="entry name" value="Iron_dep_repressor"/>
</dbReference>
<comment type="subcellular location">
    <subcellularLocation>
        <location evidence="1 8">Cell membrane</location>
        <topology evidence="1 8">Multi-pass membrane protein</topology>
    </subcellularLocation>
</comment>
<evidence type="ECO:0000256" key="3">
    <source>
        <dbReference type="ARBA" id="ARBA00022448"/>
    </source>
</evidence>
<dbReference type="Gene3D" id="1.10.3470.10">
    <property type="entry name" value="ABC transporter involved in vitamin B12 uptake, BtuC"/>
    <property type="match status" value="1"/>
</dbReference>
<gene>
    <name evidence="12" type="primary">mntB_2</name>
    <name evidence="12" type="ORF">Mal4_35940</name>
</gene>
<proteinExistence type="inferred from homology"/>
<keyword evidence="4" id="KW-1003">Cell membrane</keyword>
<feature type="transmembrane region" description="Helical" evidence="10">
    <location>
        <begin position="231"/>
        <end position="249"/>
    </location>
</feature>
<feature type="transmembrane region" description="Helical" evidence="10">
    <location>
        <begin position="193"/>
        <end position="211"/>
    </location>
</feature>
<dbReference type="RefSeq" id="WP_145370462.1">
    <property type="nucleotide sequence ID" value="NZ_CP036275.1"/>
</dbReference>
<dbReference type="GO" id="GO:0046983">
    <property type="term" value="F:protein dimerization activity"/>
    <property type="evidence" value="ECO:0007669"/>
    <property type="project" value="InterPro"/>
</dbReference>
<evidence type="ECO:0000256" key="6">
    <source>
        <dbReference type="ARBA" id="ARBA00022989"/>
    </source>
</evidence>
<dbReference type="SUPFAM" id="SSF47979">
    <property type="entry name" value="Iron-dependent repressor protein, dimerization domain"/>
    <property type="match status" value="1"/>
</dbReference>
<dbReference type="PANTHER" id="PTHR30477">
    <property type="entry name" value="ABC-TRANSPORTER METAL-BINDING PROTEIN"/>
    <property type="match status" value="1"/>
</dbReference>
<dbReference type="SUPFAM" id="SSF81345">
    <property type="entry name" value="ABC transporter involved in vitamin B12 uptake, BtuC"/>
    <property type="match status" value="1"/>
</dbReference>
<dbReference type="Pfam" id="PF02742">
    <property type="entry name" value="Fe_dep_repr_C"/>
    <property type="match status" value="1"/>
</dbReference>
<keyword evidence="6 10" id="KW-1133">Transmembrane helix</keyword>
<sequence>MTRIPGVLALVLLLFAFGDAAVVAAAESTSRSLTDRTLELPTWPEWRRALFLEDYNTRIVVLGTTMLGLAAGIVGSFTLLRKRALMGDALSHATLPGIGLAFMVATALGADGKSLPLLLAGAAASGLLGMAGILFIRSLPRLREDTALGIVLSVFFGAGIAVLGVIQQMTTGHAAGLEAFIYGKTASMTATDARLIGGVGLFCAVVCGLLFKELKLLCFDEAFAGSRGFPVLAMDFVLMTLVVVVTIIGLQAVGLVLMIALLVVPAAAARFWTERMGMMTLLSAGGGAVSCMFGATMSAIFPRLPSGAMIVMVSTVMFLLSMLGGPQRGVIARYVRRWKLRRKIDRQHLLRGLYEALETSGELAANGEGSPAIPVATLLAARSWSPRRLRRQIRRLEGRGLCRSDETGVRLLPAGRMEAARLVRQHRLWEIFLITHADIAPGKVDRDADAIEHVLGPEIVEKLEQTLHDEAESTTIPRSPHPIAAGAGGPPQEGPGDA</sequence>
<feature type="transmembrane region" description="Helical" evidence="10">
    <location>
        <begin position="255"/>
        <end position="273"/>
    </location>
</feature>
<dbReference type="InterPro" id="IPR036421">
    <property type="entry name" value="Fe_dep_repressor_sf"/>
</dbReference>
<evidence type="ECO:0000256" key="5">
    <source>
        <dbReference type="ARBA" id="ARBA00022692"/>
    </source>
</evidence>
<feature type="compositionally biased region" description="Gly residues" evidence="9">
    <location>
        <begin position="486"/>
        <end position="498"/>
    </location>
</feature>
<dbReference type="SMART" id="SM00529">
    <property type="entry name" value="HTH_DTXR"/>
    <property type="match status" value="1"/>
</dbReference>
<evidence type="ECO:0000313" key="13">
    <source>
        <dbReference type="Proteomes" id="UP000320496"/>
    </source>
</evidence>
<reference evidence="12 13" key="1">
    <citation type="submission" date="2019-02" db="EMBL/GenBank/DDBJ databases">
        <title>Deep-cultivation of Planctomycetes and their phenomic and genomic characterization uncovers novel biology.</title>
        <authorList>
            <person name="Wiegand S."/>
            <person name="Jogler M."/>
            <person name="Boedeker C."/>
            <person name="Pinto D."/>
            <person name="Vollmers J."/>
            <person name="Rivas-Marin E."/>
            <person name="Kohn T."/>
            <person name="Peeters S.H."/>
            <person name="Heuer A."/>
            <person name="Rast P."/>
            <person name="Oberbeckmann S."/>
            <person name="Bunk B."/>
            <person name="Jeske O."/>
            <person name="Meyerdierks A."/>
            <person name="Storesund J.E."/>
            <person name="Kallscheuer N."/>
            <person name="Luecker S."/>
            <person name="Lage O.M."/>
            <person name="Pohl T."/>
            <person name="Merkel B.J."/>
            <person name="Hornburger P."/>
            <person name="Mueller R.-W."/>
            <person name="Bruemmer F."/>
            <person name="Labrenz M."/>
            <person name="Spormann A.M."/>
            <person name="Op den Camp H."/>
            <person name="Overmann J."/>
            <person name="Amann R."/>
            <person name="Jetten M.S.M."/>
            <person name="Mascher T."/>
            <person name="Medema M.H."/>
            <person name="Devos D.P."/>
            <person name="Kaster A.-K."/>
            <person name="Ovreas L."/>
            <person name="Rohde M."/>
            <person name="Galperin M.Y."/>
            <person name="Jogler C."/>
        </authorList>
    </citation>
    <scope>NUCLEOTIDE SEQUENCE [LARGE SCALE GENOMIC DNA]</scope>
    <source>
        <strain evidence="12 13">Mal4</strain>
    </source>
</reference>
<feature type="region of interest" description="Disordered" evidence="9">
    <location>
        <begin position="469"/>
        <end position="498"/>
    </location>
</feature>
<keyword evidence="3 8" id="KW-0813">Transport</keyword>
<dbReference type="Proteomes" id="UP000320496">
    <property type="component" value="Chromosome"/>
</dbReference>
<dbReference type="Pfam" id="PF00950">
    <property type="entry name" value="ABC-3"/>
    <property type="match status" value="1"/>
</dbReference>
<dbReference type="PANTHER" id="PTHR30477:SF3">
    <property type="entry name" value="METAL TRANSPORT SYSTEM MEMBRANE PROTEIN CT_069-RELATED"/>
    <property type="match status" value="1"/>
</dbReference>
<dbReference type="GO" id="GO:0010043">
    <property type="term" value="P:response to zinc ion"/>
    <property type="evidence" value="ECO:0007669"/>
    <property type="project" value="TreeGrafter"/>
</dbReference>
<dbReference type="KEGG" id="mri:Mal4_35940"/>
<dbReference type="OrthoDB" id="9788905at2"/>
<dbReference type="InterPro" id="IPR037294">
    <property type="entry name" value="ABC_BtuC-like"/>
</dbReference>
<dbReference type="AlphaFoldDB" id="A0A517Z9U3"/>
<keyword evidence="5 8" id="KW-0812">Transmembrane</keyword>
<evidence type="ECO:0000256" key="10">
    <source>
        <dbReference type="SAM" id="Phobius"/>
    </source>
</evidence>
<keyword evidence="7 10" id="KW-0472">Membrane</keyword>
<evidence type="ECO:0000256" key="7">
    <source>
        <dbReference type="ARBA" id="ARBA00023136"/>
    </source>
</evidence>
<keyword evidence="13" id="KW-1185">Reference proteome</keyword>
<accession>A0A517Z9U3</accession>
<evidence type="ECO:0000313" key="12">
    <source>
        <dbReference type="EMBL" id="QDU39257.1"/>
    </source>
</evidence>
<protein>
    <submittedName>
        <fullName evidence="12">Manganese transport system membrane protein MntB</fullName>
    </submittedName>
</protein>
<feature type="transmembrane region" description="Helical" evidence="10">
    <location>
        <begin position="307"/>
        <end position="331"/>
    </location>
</feature>
<dbReference type="GO" id="GO:0003700">
    <property type="term" value="F:DNA-binding transcription factor activity"/>
    <property type="evidence" value="ECO:0007669"/>
    <property type="project" value="InterPro"/>
</dbReference>
<feature type="transmembrane region" description="Helical" evidence="10">
    <location>
        <begin position="116"/>
        <end position="136"/>
    </location>
</feature>
<organism evidence="12 13">
    <name type="scientific">Maioricimonas rarisocia</name>
    <dbReference type="NCBI Taxonomy" id="2528026"/>
    <lineage>
        <taxon>Bacteria</taxon>
        <taxon>Pseudomonadati</taxon>
        <taxon>Planctomycetota</taxon>
        <taxon>Planctomycetia</taxon>
        <taxon>Planctomycetales</taxon>
        <taxon>Planctomycetaceae</taxon>
        <taxon>Maioricimonas</taxon>
    </lineage>
</organism>
<feature type="transmembrane region" description="Helical" evidence="10">
    <location>
        <begin position="59"/>
        <end position="80"/>
    </location>
</feature>
<evidence type="ECO:0000256" key="4">
    <source>
        <dbReference type="ARBA" id="ARBA00022475"/>
    </source>
</evidence>
<dbReference type="InterPro" id="IPR036388">
    <property type="entry name" value="WH-like_DNA-bd_sf"/>
</dbReference>
<dbReference type="InterPro" id="IPR001626">
    <property type="entry name" value="ABC_TroCD"/>
</dbReference>
<evidence type="ECO:0000256" key="2">
    <source>
        <dbReference type="ARBA" id="ARBA00008034"/>
    </source>
</evidence>
<dbReference type="GO" id="GO:0055085">
    <property type="term" value="P:transmembrane transport"/>
    <property type="evidence" value="ECO:0007669"/>
    <property type="project" value="InterPro"/>
</dbReference>
<evidence type="ECO:0000256" key="8">
    <source>
        <dbReference type="RuleBase" id="RU003943"/>
    </source>
</evidence>
<evidence type="ECO:0000256" key="9">
    <source>
        <dbReference type="SAM" id="MobiDB-lite"/>
    </source>
</evidence>
<feature type="transmembrane region" description="Helical" evidence="10">
    <location>
        <begin position="148"/>
        <end position="166"/>
    </location>
</feature>
<dbReference type="CDD" id="cd06550">
    <property type="entry name" value="TM_ABC_iron-siderophores_like"/>
    <property type="match status" value="1"/>
</dbReference>
<evidence type="ECO:0000259" key="11">
    <source>
        <dbReference type="Pfam" id="PF02742"/>
    </source>
</evidence>
<dbReference type="Gene3D" id="1.10.10.10">
    <property type="entry name" value="Winged helix-like DNA-binding domain superfamily/Winged helix DNA-binding domain"/>
    <property type="match status" value="1"/>
</dbReference>
<comment type="similarity">
    <text evidence="2 8">Belongs to the ABC-3 integral membrane protein family.</text>
</comment>
<dbReference type="GO" id="GO:0043190">
    <property type="term" value="C:ATP-binding cassette (ABC) transporter complex"/>
    <property type="evidence" value="ECO:0007669"/>
    <property type="project" value="InterPro"/>
</dbReference>
<dbReference type="InterPro" id="IPR001367">
    <property type="entry name" value="Fe_dep_repressor"/>
</dbReference>
<feature type="domain" description="Iron dependent repressor metal binding and dimerisation" evidence="11">
    <location>
        <begin position="413"/>
        <end position="468"/>
    </location>
</feature>
<evidence type="ECO:0000256" key="1">
    <source>
        <dbReference type="ARBA" id="ARBA00004651"/>
    </source>
</evidence>
<dbReference type="EMBL" id="CP036275">
    <property type="protein sequence ID" value="QDU39257.1"/>
    <property type="molecule type" value="Genomic_DNA"/>
</dbReference>
<name>A0A517Z9U3_9PLAN</name>